<dbReference type="AlphaFoldDB" id="A0A7M1R0F2"/>
<evidence type="ECO:0000313" key="12">
    <source>
        <dbReference type="Proteomes" id="UP000594961"/>
    </source>
</evidence>
<keyword evidence="4" id="KW-0762">Sugar transport</keyword>
<evidence type="ECO:0000256" key="9">
    <source>
        <dbReference type="ARBA" id="ARBA00023136"/>
    </source>
</evidence>
<evidence type="ECO:0000256" key="1">
    <source>
        <dbReference type="ARBA" id="ARBA00004202"/>
    </source>
</evidence>
<evidence type="ECO:0000256" key="6">
    <source>
        <dbReference type="ARBA" id="ARBA00022741"/>
    </source>
</evidence>
<evidence type="ECO:0000256" key="7">
    <source>
        <dbReference type="ARBA" id="ARBA00022840"/>
    </source>
</evidence>
<dbReference type="SMART" id="SM00382">
    <property type="entry name" value="AAA"/>
    <property type="match status" value="2"/>
</dbReference>
<dbReference type="CDD" id="cd03215">
    <property type="entry name" value="ABC_Carb_Monos_II"/>
    <property type="match status" value="1"/>
</dbReference>
<evidence type="ECO:0000256" key="4">
    <source>
        <dbReference type="ARBA" id="ARBA00022597"/>
    </source>
</evidence>
<feature type="domain" description="ABC transporter" evidence="10">
    <location>
        <begin position="262"/>
        <end position="504"/>
    </location>
</feature>
<dbReference type="PROSITE" id="PS00211">
    <property type="entry name" value="ABC_TRANSPORTER_1"/>
    <property type="match status" value="1"/>
</dbReference>
<dbReference type="PANTHER" id="PTHR43790:SF3">
    <property type="entry name" value="D-ALLOSE IMPORT ATP-BINDING PROTEIN ALSA-RELATED"/>
    <property type="match status" value="1"/>
</dbReference>
<dbReference type="PANTHER" id="PTHR43790">
    <property type="entry name" value="CARBOHYDRATE TRANSPORT ATP-BINDING PROTEIN MG119-RELATED"/>
    <property type="match status" value="1"/>
</dbReference>
<accession>A0A7M1R0F2</accession>
<comment type="subcellular location">
    <subcellularLocation>
        <location evidence="1">Cell membrane</location>
        <topology evidence="1">Peripheral membrane protein</topology>
    </subcellularLocation>
</comment>
<dbReference type="SUPFAM" id="SSF52540">
    <property type="entry name" value="P-loop containing nucleoside triphosphate hydrolases"/>
    <property type="match status" value="2"/>
</dbReference>
<evidence type="ECO:0000259" key="10">
    <source>
        <dbReference type="PROSITE" id="PS50893"/>
    </source>
</evidence>
<protein>
    <submittedName>
        <fullName evidence="11">Sugar ABC transporter ATP-binding protein</fullName>
    </submittedName>
</protein>
<keyword evidence="6" id="KW-0547">Nucleotide-binding</keyword>
<evidence type="ECO:0000256" key="2">
    <source>
        <dbReference type="ARBA" id="ARBA00022448"/>
    </source>
</evidence>
<keyword evidence="7 11" id="KW-0067">ATP-binding</keyword>
<dbReference type="Proteomes" id="UP000594961">
    <property type="component" value="Chromosome"/>
</dbReference>
<keyword evidence="2" id="KW-0813">Transport</keyword>
<dbReference type="InterPro" id="IPR003439">
    <property type="entry name" value="ABC_transporter-like_ATP-bd"/>
</dbReference>
<organism evidence="11 12">
    <name type="scientific">Trueperella pecoris</name>
    <dbReference type="NCBI Taxonomy" id="2733571"/>
    <lineage>
        <taxon>Bacteria</taxon>
        <taxon>Bacillati</taxon>
        <taxon>Actinomycetota</taxon>
        <taxon>Actinomycetes</taxon>
        <taxon>Actinomycetales</taxon>
        <taxon>Actinomycetaceae</taxon>
        <taxon>Trueperella</taxon>
    </lineage>
</organism>
<dbReference type="GO" id="GO:0005886">
    <property type="term" value="C:plasma membrane"/>
    <property type="evidence" value="ECO:0007669"/>
    <property type="project" value="UniProtKB-SubCell"/>
</dbReference>
<evidence type="ECO:0000313" key="11">
    <source>
        <dbReference type="EMBL" id="QOR47812.1"/>
    </source>
</evidence>
<dbReference type="PROSITE" id="PS50893">
    <property type="entry name" value="ABC_TRANSPORTER_2"/>
    <property type="match status" value="2"/>
</dbReference>
<dbReference type="FunFam" id="3.40.50.300:FF:000127">
    <property type="entry name" value="Ribose import ATP-binding protein RbsA"/>
    <property type="match status" value="1"/>
</dbReference>
<keyword evidence="8" id="KW-1278">Translocase</keyword>
<feature type="domain" description="ABC transporter" evidence="10">
    <location>
        <begin position="3"/>
        <end position="249"/>
    </location>
</feature>
<sequence length="507" mass="53456">MLLEARSMSKRYPGVQALDGVDFQLAAGQIHALVGENGAGKSTLMKVLAGITQADAGQILLDGSPVHFSGPREAQRRGIALIHQELNLMADLSVAQNIYFGREPRRGLRIDDAAMIAGARDILSRVGLHIDPTTPLGELSVAGRQMVEIAKALSLDARVLIMDEPTAALSDREVATLFGVVREFIAGQPGNDAVAPDSGRAVVYISHRLEEIQDLCTHVTVLRDGKLVASHPAAELSRDAMINLMVGRAIDTTHRPAPLAGAATAPIFEVRGLSAGPVENLSFAVYPGEIFGLAGLVGAGRTEAARAIVGADPKSRGDVVVNGESVETSSVEAAVRAGIGYLSEDRKHCGLLLEQSVAQNVALPSLARWARGGVVDDSAAADAATRSVKALAIATPSVEQKVKNLSGGNQQKVVIAKWIARDCDVLIFDKPTRGVDVGAKDDIYHLMEDLAAQGKAIVVISSEIAELQRVAHRIGVMCQGRLTGTLLNAEATQENIMDLATRFGAQA</sequence>
<keyword evidence="5" id="KW-0677">Repeat</keyword>
<proteinExistence type="predicted"/>
<name>A0A7M1R0F2_9ACTO</name>
<evidence type="ECO:0000256" key="3">
    <source>
        <dbReference type="ARBA" id="ARBA00022475"/>
    </source>
</evidence>
<dbReference type="InterPro" id="IPR003593">
    <property type="entry name" value="AAA+_ATPase"/>
</dbReference>
<dbReference type="InterPro" id="IPR017871">
    <property type="entry name" value="ABC_transporter-like_CS"/>
</dbReference>
<evidence type="ECO:0000256" key="5">
    <source>
        <dbReference type="ARBA" id="ARBA00022737"/>
    </source>
</evidence>
<gene>
    <name evidence="11" type="ORF">INS90_00405</name>
</gene>
<dbReference type="CDD" id="cd03216">
    <property type="entry name" value="ABC_Carb_Monos_I"/>
    <property type="match status" value="1"/>
</dbReference>
<dbReference type="Pfam" id="PF00005">
    <property type="entry name" value="ABC_tran"/>
    <property type="match status" value="2"/>
</dbReference>
<evidence type="ECO:0000256" key="8">
    <source>
        <dbReference type="ARBA" id="ARBA00022967"/>
    </source>
</evidence>
<dbReference type="EMBL" id="CP063212">
    <property type="protein sequence ID" value="QOR47812.1"/>
    <property type="molecule type" value="Genomic_DNA"/>
</dbReference>
<keyword evidence="3" id="KW-1003">Cell membrane</keyword>
<reference evidence="11 12" key="1">
    <citation type="submission" date="2020-10" db="EMBL/GenBank/DDBJ databases">
        <title>Trueperella pecoris sp. nov. isolated from bovine and porcine specimens.</title>
        <authorList>
            <person name="Schoenecker L."/>
            <person name="Schnydrig P."/>
            <person name="Brodard I."/>
            <person name="Thomann A."/>
            <person name="Hemphill A."/>
            <person name="Rodriguez-Campos S."/>
            <person name="Perreten V."/>
            <person name="Jores J."/>
            <person name="Kittl S."/>
        </authorList>
    </citation>
    <scope>NUCLEOTIDE SEQUENCE [LARGE SCALE GENOMIC DNA]</scope>
    <source>
        <strain evidence="11 12">19OD0592</strain>
    </source>
</reference>
<dbReference type="InterPro" id="IPR050107">
    <property type="entry name" value="ABC_carbohydrate_import_ATPase"/>
</dbReference>
<dbReference type="Gene3D" id="3.40.50.300">
    <property type="entry name" value="P-loop containing nucleotide triphosphate hydrolases"/>
    <property type="match status" value="2"/>
</dbReference>
<keyword evidence="9" id="KW-0472">Membrane</keyword>
<dbReference type="InterPro" id="IPR027417">
    <property type="entry name" value="P-loop_NTPase"/>
</dbReference>
<dbReference type="GO" id="GO:0005524">
    <property type="term" value="F:ATP binding"/>
    <property type="evidence" value="ECO:0007669"/>
    <property type="project" value="UniProtKB-KW"/>
</dbReference>
<dbReference type="GO" id="GO:0016887">
    <property type="term" value="F:ATP hydrolysis activity"/>
    <property type="evidence" value="ECO:0007669"/>
    <property type="project" value="InterPro"/>
</dbReference>